<sequence length="260" mass="29125">MHAPEAPSRLRAQQFALTRHLRDPQGQPAPAGIEERRLAIYRDLLFNNVDSLLAGNFPVIRRLLGESAWKGLVREFFRDHRCQTPLFPELPREFLRFLEARESSHSLLLEKPFLLELAHYEWVELALQIAQAQAPSYDPQGDLLDDAPVLSALAWPLAYLWPVHRIGPEYQPTVPPAEPTLLLLRRESDGDVRFSLLSPLAYRLLQRLGESSGLSGQDQLQALAQEAGSDDVASFLEQGRQLLEQLRATGVILGSAPASS</sequence>
<dbReference type="InterPro" id="IPR044922">
    <property type="entry name" value="DUF2063_N_sf"/>
</dbReference>
<proteinExistence type="predicted"/>
<feature type="domain" description="Putative DNA-binding" evidence="1">
    <location>
        <begin position="13"/>
        <end position="98"/>
    </location>
</feature>
<protein>
    <recommendedName>
        <fullName evidence="5">DUF2063 domain-containing protein</fullName>
    </recommendedName>
</protein>
<dbReference type="Gene3D" id="1.10.150.690">
    <property type="entry name" value="DUF2063"/>
    <property type="match status" value="1"/>
</dbReference>
<keyword evidence="4" id="KW-1185">Reference proteome</keyword>
<evidence type="ECO:0000313" key="3">
    <source>
        <dbReference type="EMBL" id="MDR7134102.1"/>
    </source>
</evidence>
<reference evidence="3 4" key="1">
    <citation type="submission" date="2023-07" db="EMBL/GenBank/DDBJ databases">
        <title>Sorghum-associated microbial communities from plants grown in Nebraska, USA.</title>
        <authorList>
            <person name="Schachtman D."/>
        </authorList>
    </citation>
    <scope>NUCLEOTIDE SEQUENCE [LARGE SCALE GENOMIC DNA]</scope>
    <source>
        <strain evidence="3 4">BE198</strain>
    </source>
</reference>
<dbReference type="Proteomes" id="UP001251524">
    <property type="component" value="Unassembled WGS sequence"/>
</dbReference>
<comment type="caution">
    <text evidence="3">The sequence shown here is derived from an EMBL/GenBank/DDBJ whole genome shotgun (WGS) entry which is preliminary data.</text>
</comment>
<evidence type="ECO:0008006" key="5">
    <source>
        <dbReference type="Google" id="ProtNLM"/>
    </source>
</evidence>
<evidence type="ECO:0000259" key="2">
    <source>
        <dbReference type="Pfam" id="PF22106"/>
    </source>
</evidence>
<dbReference type="Pfam" id="PF22106">
    <property type="entry name" value="NGO1945_C"/>
    <property type="match status" value="1"/>
</dbReference>
<dbReference type="Gene3D" id="3.90.930.50">
    <property type="match status" value="1"/>
</dbReference>
<name>A0ABU1W9G0_9GAMM</name>
<dbReference type="RefSeq" id="WP_310059816.1">
    <property type="nucleotide sequence ID" value="NZ_JAVDVY010000001.1"/>
</dbReference>
<accession>A0ABU1W9G0</accession>
<dbReference type="EMBL" id="JAVDVY010000001">
    <property type="protein sequence ID" value="MDR7134102.1"/>
    <property type="molecule type" value="Genomic_DNA"/>
</dbReference>
<feature type="domain" description="NGO1945-like C-terminal" evidence="2">
    <location>
        <begin position="151"/>
        <end position="247"/>
    </location>
</feature>
<evidence type="ECO:0000313" key="4">
    <source>
        <dbReference type="Proteomes" id="UP001251524"/>
    </source>
</evidence>
<organism evidence="3 4">
    <name type="scientific">Lysobacter niastensis</name>
    <dbReference type="NCBI Taxonomy" id="380629"/>
    <lineage>
        <taxon>Bacteria</taxon>
        <taxon>Pseudomonadati</taxon>
        <taxon>Pseudomonadota</taxon>
        <taxon>Gammaproteobacteria</taxon>
        <taxon>Lysobacterales</taxon>
        <taxon>Lysobacteraceae</taxon>
        <taxon>Lysobacter</taxon>
    </lineage>
</organism>
<gene>
    <name evidence="3" type="ORF">J2X06_001286</name>
</gene>
<dbReference type="InterPro" id="IPR054098">
    <property type="entry name" value="NGO1945-like_C"/>
</dbReference>
<evidence type="ECO:0000259" key="1">
    <source>
        <dbReference type="Pfam" id="PF09836"/>
    </source>
</evidence>
<dbReference type="InterPro" id="IPR018640">
    <property type="entry name" value="DUF2063"/>
</dbReference>
<dbReference type="Pfam" id="PF09836">
    <property type="entry name" value="DUF2063"/>
    <property type="match status" value="1"/>
</dbReference>